<accession>A0A9D4I689</accession>
<dbReference type="EMBL" id="JAIWYP010000010">
    <property type="protein sequence ID" value="KAH3748853.1"/>
    <property type="molecule type" value="Genomic_DNA"/>
</dbReference>
<name>A0A9D4I689_DREPO</name>
<sequence length="98" mass="11241">MDEAIEVISKFAKAYEELQMKTELAETLSEIEVIESKYDEVMTLYHKTFADSVQSDNGGSDNEDNENIKTTKTVQIGKDLWKQLKRVSIPDFYGDVKK</sequence>
<dbReference type="AlphaFoldDB" id="A0A9D4I689"/>
<reference evidence="1" key="1">
    <citation type="journal article" date="2019" name="bioRxiv">
        <title>The Genome of the Zebra Mussel, Dreissena polymorpha: A Resource for Invasive Species Research.</title>
        <authorList>
            <person name="McCartney M.A."/>
            <person name="Auch B."/>
            <person name="Kono T."/>
            <person name="Mallez S."/>
            <person name="Zhang Y."/>
            <person name="Obille A."/>
            <person name="Becker A."/>
            <person name="Abrahante J.E."/>
            <person name="Garbe J."/>
            <person name="Badalamenti J.P."/>
            <person name="Herman A."/>
            <person name="Mangelson H."/>
            <person name="Liachko I."/>
            <person name="Sullivan S."/>
            <person name="Sone E.D."/>
            <person name="Koren S."/>
            <person name="Silverstein K.A.T."/>
            <person name="Beckman K.B."/>
            <person name="Gohl D.M."/>
        </authorList>
    </citation>
    <scope>NUCLEOTIDE SEQUENCE</scope>
    <source>
        <strain evidence="1">Duluth1</strain>
        <tissue evidence="1">Whole animal</tissue>
    </source>
</reference>
<dbReference type="Proteomes" id="UP000828390">
    <property type="component" value="Unassembled WGS sequence"/>
</dbReference>
<organism evidence="1 2">
    <name type="scientific">Dreissena polymorpha</name>
    <name type="common">Zebra mussel</name>
    <name type="synonym">Mytilus polymorpha</name>
    <dbReference type="NCBI Taxonomy" id="45954"/>
    <lineage>
        <taxon>Eukaryota</taxon>
        <taxon>Metazoa</taxon>
        <taxon>Spiralia</taxon>
        <taxon>Lophotrochozoa</taxon>
        <taxon>Mollusca</taxon>
        <taxon>Bivalvia</taxon>
        <taxon>Autobranchia</taxon>
        <taxon>Heteroconchia</taxon>
        <taxon>Euheterodonta</taxon>
        <taxon>Imparidentia</taxon>
        <taxon>Neoheterodontei</taxon>
        <taxon>Myida</taxon>
        <taxon>Dreissenoidea</taxon>
        <taxon>Dreissenidae</taxon>
        <taxon>Dreissena</taxon>
    </lineage>
</organism>
<proteinExistence type="predicted"/>
<evidence type="ECO:0000313" key="1">
    <source>
        <dbReference type="EMBL" id="KAH3748853.1"/>
    </source>
</evidence>
<reference evidence="1" key="2">
    <citation type="submission" date="2020-11" db="EMBL/GenBank/DDBJ databases">
        <authorList>
            <person name="McCartney M.A."/>
            <person name="Auch B."/>
            <person name="Kono T."/>
            <person name="Mallez S."/>
            <person name="Becker A."/>
            <person name="Gohl D.M."/>
            <person name="Silverstein K.A.T."/>
            <person name="Koren S."/>
            <person name="Bechman K.B."/>
            <person name="Herman A."/>
            <person name="Abrahante J.E."/>
            <person name="Garbe J."/>
        </authorList>
    </citation>
    <scope>NUCLEOTIDE SEQUENCE</scope>
    <source>
        <strain evidence="1">Duluth1</strain>
        <tissue evidence="1">Whole animal</tissue>
    </source>
</reference>
<protein>
    <submittedName>
        <fullName evidence="1">Uncharacterized protein</fullName>
    </submittedName>
</protein>
<comment type="caution">
    <text evidence="1">The sequence shown here is derived from an EMBL/GenBank/DDBJ whole genome shotgun (WGS) entry which is preliminary data.</text>
</comment>
<gene>
    <name evidence="1" type="ORF">DPMN_183310</name>
</gene>
<evidence type="ECO:0000313" key="2">
    <source>
        <dbReference type="Proteomes" id="UP000828390"/>
    </source>
</evidence>
<keyword evidence="2" id="KW-1185">Reference proteome</keyword>